<dbReference type="AlphaFoldDB" id="A0A9D4Q3T5"/>
<feature type="domain" description="Ig-like" evidence="6">
    <location>
        <begin position="219"/>
        <end position="314"/>
    </location>
</feature>
<dbReference type="Gene3D" id="2.60.40.10">
    <property type="entry name" value="Immunoglobulins"/>
    <property type="match status" value="4"/>
</dbReference>
<dbReference type="Pfam" id="PF13927">
    <property type="entry name" value="Ig_3"/>
    <property type="match status" value="2"/>
</dbReference>
<evidence type="ECO:0000256" key="4">
    <source>
        <dbReference type="SAM" id="MobiDB-lite"/>
    </source>
</evidence>
<dbReference type="Pfam" id="PF08205">
    <property type="entry name" value="C2-set_2"/>
    <property type="match status" value="1"/>
</dbReference>
<dbReference type="GO" id="GO:0016020">
    <property type="term" value="C:membrane"/>
    <property type="evidence" value="ECO:0007669"/>
    <property type="project" value="UniProtKB-SubCell"/>
</dbReference>
<feature type="domain" description="Ig-like" evidence="6">
    <location>
        <begin position="120"/>
        <end position="214"/>
    </location>
</feature>
<feature type="region of interest" description="Disordered" evidence="4">
    <location>
        <begin position="482"/>
        <end position="530"/>
    </location>
</feature>
<dbReference type="Proteomes" id="UP000821837">
    <property type="component" value="Chromosome 3"/>
</dbReference>
<name>A0A9D4Q3T5_RHISA</name>
<evidence type="ECO:0000256" key="3">
    <source>
        <dbReference type="ARBA" id="ARBA00023157"/>
    </source>
</evidence>
<evidence type="ECO:0000313" key="8">
    <source>
        <dbReference type="Proteomes" id="UP000821837"/>
    </source>
</evidence>
<sequence>MSGHHVCATLFAVPPELPVIVDESGRSLHGTVGPYDEGSRLTLLCRVKGGKPSPVLTWKRNGSDFPTKTLTSVAGDVKQSKLTLSSLQRNDLMATYTCVSSNNVSTPMEVSVTLELNLAPTSVQIRKSEAPISSGLTAEILCEVWGSRPPPEITWWKSSEQLNQTFVHVSQDGNLTTSVVAFSPQRSDNGQMLVCRAQNPRLRNSAREDQWELSVHYKPRVQLRLGHQMSFDNIRERTDVTFQCVIDANPPVEEVQWMFNGRELRPAPTAAEMLGAKRPTRNNLVIRNIGTSHSGNYSCLGANSEGVGSSAEVNIHVKHSPVCRSHQRVVYTAARAEEVDVSCEVEAHPAAVTFLWLFNSSLQSHQLDSVHWNGTQSTARYAAHSTDDYGTLLCWARNEVGRQEQPCVFLVVPQGTRLQLSDETLLTMLISAVTVLFLLPLCIIIALRLRNKRNDEEGVKIGPEARTNGVCLPFTWSMVEGPETPKSSNHHQSQQQQQSQPHAGSKSGCGKGAHSNGKADDYWISRETTT</sequence>
<keyword evidence="8" id="KW-1185">Reference proteome</keyword>
<accession>A0A9D4Q3T5</accession>
<evidence type="ECO:0000256" key="5">
    <source>
        <dbReference type="SAM" id="Phobius"/>
    </source>
</evidence>
<keyword evidence="5" id="KW-1133">Transmembrane helix</keyword>
<feature type="domain" description="Ig-like" evidence="6">
    <location>
        <begin position="15"/>
        <end position="111"/>
    </location>
</feature>
<keyword evidence="5" id="KW-0812">Transmembrane</keyword>
<comment type="subcellular location">
    <subcellularLocation>
        <location evidence="1">Membrane</location>
        <topology evidence="1">Single-pass membrane protein</topology>
    </subcellularLocation>
</comment>
<evidence type="ECO:0000256" key="2">
    <source>
        <dbReference type="ARBA" id="ARBA00023136"/>
    </source>
</evidence>
<proteinExistence type="predicted"/>
<dbReference type="VEuPathDB" id="VectorBase:RSAN_026098"/>
<feature type="transmembrane region" description="Helical" evidence="5">
    <location>
        <begin position="425"/>
        <end position="447"/>
    </location>
</feature>
<dbReference type="PANTHER" id="PTHR23278:SF19">
    <property type="entry name" value="OBSCURIN"/>
    <property type="match status" value="1"/>
</dbReference>
<dbReference type="InterPro" id="IPR003598">
    <property type="entry name" value="Ig_sub2"/>
</dbReference>
<comment type="caution">
    <text evidence="7">The sequence shown here is derived from an EMBL/GenBank/DDBJ whole genome shotgun (WGS) entry which is preliminary data.</text>
</comment>
<gene>
    <name evidence="7" type="ORF">HPB52_023441</name>
</gene>
<keyword evidence="3" id="KW-1015">Disulfide bond</keyword>
<dbReference type="SMART" id="SM00408">
    <property type="entry name" value="IGc2"/>
    <property type="match status" value="3"/>
</dbReference>
<dbReference type="InterPro" id="IPR036179">
    <property type="entry name" value="Ig-like_dom_sf"/>
</dbReference>
<dbReference type="InterPro" id="IPR007110">
    <property type="entry name" value="Ig-like_dom"/>
</dbReference>
<dbReference type="PANTHER" id="PTHR23278">
    <property type="entry name" value="SIDESTEP PROTEIN"/>
    <property type="match status" value="1"/>
</dbReference>
<dbReference type="InterPro" id="IPR013783">
    <property type="entry name" value="Ig-like_fold"/>
</dbReference>
<dbReference type="CDD" id="cd00096">
    <property type="entry name" value="Ig"/>
    <property type="match status" value="2"/>
</dbReference>
<dbReference type="EMBL" id="JABSTV010001249">
    <property type="protein sequence ID" value="KAH7963827.1"/>
    <property type="molecule type" value="Genomic_DNA"/>
</dbReference>
<evidence type="ECO:0000259" key="6">
    <source>
        <dbReference type="PROSITE" id="PS50835"/>
    </source>
</evidence>
<reference evidence="7" key="2">
    <citation type="submission" date="2021-09" db="EMBL/GenBank/DDBJ databases">
        <authorList>
            <person name="Jia N."/>
            <person name="Wang J."/>
            <person name="Shi W."/>
            <person name="Du L."/>
            <person name="Sun Y."/>
            <person name="Zhan W."/>
            <person name="Jiang J."/>
            <person name="Wang Q."/>
            <person name="Zhang B."/>
            <person name="Ji P."/>
            <person name="Sakyi L.B."/>
            <person name="Cui X."/>
            <person name="Yuan T."/>
            <person name="Jiang B."/>
            <person name="Yang W."/>
            <person name="Lam T.T.-Y."/>
            <person name="Chang Q."/>
            <person name="Ding S."/>
            <person name="Wang X."/>
            <person name="Zhu J."/>
            <person name="Ruan X."/>
            <person name="Zhao L."/>
            <person name="Wei J."/>
            <person name="Que T."/>
            <person name="Du C."/>
            <person name="Cheng J."/>
            <person name="Dai P."/>
            <person name="Han X."/>
            <person name="Huang E."/>
            <person name="Gao Y."/>
            <person name="Liu J."/>
            <person name="Shao H."/>
            <person name="Ye R."/>
            <person name="Li L."/>
            <person name="Wei W."/>
            <person name="Wang X."/>
            <person name="Wang C."/>
            <person name="Huo Q."/>
            <person name="Li W."/>
            <person name="Guo W."/>
            <person name="Chen H."/>
            <person name="Chen S."/>
            <person name="Zhou L."/>
            <person name="Zhou L."/>
            <person name="Ni X."/>
            <person name="Tian J."/>
            <person name="Zhou Y."/>
            <person name="Sheng Y."/>
            <person name="Liu T."/>
            <person name="Pan Y."/>
            <person name="Xia L."/>
            <person name="Li J."/>
            <person name="Zhao F."/>
            <person name="Cao W."/>
        </authorList>
    </citation>
    <scope>NUCLEOTIDE SEQUENCE</scope>
    <source>
        <strain evidence="7">Rsan-2018</strain>
        <tissue evidence="7">Larvae</tissue>
    </source>
</reference>
<dbReference type="InterPro" id="IPR003599">
    <property type="entry name" value="Ig_sub"/>
</dbReference>
<feature type="domain" description="Ig-like" evidence="6">
    <location>
        <begin position="321"/>
        <end position="398"/>
    </location>
</feature>
<reference evidence="7" key="1">
    <citation type="journal article" date="2020" name="Cell">
        <title>Large-Scale Comparative Analyses of Tick Genomes Elucidate Their Genetic Diversity and Vector Capacities.</title>
        <authorList>
            <consortium name="Tick Genome and Microbiome Consortium (TIGMIC)"/>
            <person name="Jia N."/>
            <person name="Wang J."/>
            <person name="Shi W."/>
            <person name="Du L."/>
            <person name="Sun Y."/>
            <person name="Zhan W."/>
            <person name="Jiang J.F."/>
            <person name="Wang Q."/>
            <person name="Zhang B."/>
            <person name="Ji P."/>
            <person name="Bell-Sakyi L."/>
            <person name="Cui X.M."/>
            <person name="Yuan T.T."/>
            <person name="Jiang B.G."/>
            <person name="Yang W.F."/>
            <person name="Lam T.T."/>
            <person name="Chang Q.C."/>
            <person name="Ding S.J."/>
            <person name="Wang X.J."/>
            <person name="Zhu J.G."/>
            <person name="Ruan X.D."/>
            <person name="Zhao L."/>
            <person name="Wei J.T."/>
            <person name="Ye R.Z."/>
            <person name="Que T.C."/>
            <person name="Du C.H."/>
            <person name="Zhou Y.H."/>
            <person name="Cheng J.X."/>
            <person name="Dai P.F."/>
            <person name="Guo W.B."/>
            <person name="Han X.H."/>
            <person name="Huang E.J."/>
            <person name="Li L.F."/>
            <person name="Wei W."/>
            <person name="Gao Y.C."/>
            <person name="Liu J.Z."/>
            <person name="Shao H.Z."/>
            <person name="Wang X."/>
            <person name="Wang C.C."/>
            <person name="Yang T.C."/>
            <person name="Huo Q.B."/>
            <person name="Li W."/>
            <person name="Chen H.Y."/>
            <person name="Chen S.E."/>
            <person name="Zhou L.G."/>
            <person name="Ni X.B."/>
            <person name="Tian J.H."/>
            <person name="Sheng Y."/>
            <person name="Liu T."/>
            <person name="Pan Y.S."/>
            <person name="Xia L.Y."/>
            <person name="Li J."/>
            <person name="Zhao F."/>
            <person name="Cao W.C."/>
        </authorList>
    </citation>
    <scope>NUCLEOTIDE SEQUENCE</scope>
    <source>
        <strain evidence="7">Rsan-2018</strain>
    </source>
</reference>
<dbReference type="PROSITE" id="PS50835">
    <property type="entry name" value="IG_LIKE"/>
    <property type="match status" value="4"/>
</dbReference>
<feature type="compositionally biased region" description="Basic and acidic residues" evidence="4">
    <location>
        <begin position="517"/>
        <end position="530"/>
    </location>
</feature>
<dbReference type="InterPro" id="IPR013162">
    <property type="entry name" value="CD80_C2-set"/>
</dbReference>
<dbReference type="SUPFAM" id="SSF48726">
    <property type="entry name" value="Immunoglobulin"/>
    <property type="match status" value="4"/>
</dbReference>
<protein>
    <recommendedName>
        <fullName evidence="6">Ig-like domain-containing protein</fullName>
    </recommendedName>
</protein>
<keyword evidence="2 5" id="KW-0472">Membrane</keyword>
<dbReference type="SMART" id="SM00409">
    <property type="entry name" value="IG"/>
    <property type="match status" value="4"/>
</dbReference>
<evidence type="ECO:0000256" key="1">
    <source>
        <dbReference type="ARBA" id="ARBA00004167"/>
    </source>
</evidence>
<feature type="compositionally biased region" description="Low complexity" evidence="4">
    <location>
        <begin position="490"/>
        <end position="500"/>
    </location>
</feature>
<organism evidence="7 8">
    <name type="scientific">Rhipicephalus sanguineus</name>
    <name type="common">Brown dog tick</name>
    <name type="synonym">Ixodes sanguineus</name>
    <dbReference type="NCBI Taxonomy" id="34632"/>
    <lineage>
        <taxon>Eukaryota</taxon>
        <taxon>Metazoa</taxon>
        <taxon>Ecdysozoa</taxon>
        <taxon>Arthropoda</taxon>
        <taxon>Chelicerata</taxon>
        <taxon>Arachnida</taxon>
        <taxon>Acari</taxon>
        <taxon>Parasitiformes</taxon>
        <taxon>Ixodida</taxon>
        <taxon>Ixodoidea</taxon>
        <taxon>Ixodidae</taxon>
        <taxon>Rhipicephalinae</taxon>
        <taxon>Rhipicephalus</taxon>
        <taxon>Rhipicephalus</taxon>
    </lineage>
</organism>
<evidence type="ECO:0000313" key="7">
    <source>
        <dbReference type="EMBL" id="KAH7963827.1"/>
    </source>
</evidence>